<evidence type="ECO:0000313" key="1">
    <source>
        <dbReference type="EMBL" id="VVP67596.1"/>
    </source>
</evidence>
<proteinExistence type="predicted"/>
<name>A0A5E7QZR7_PSEFL</name>
<organism evidence="1 2">
    <name type="scientific">Pseudomonas fluorescens</name>
    <dbReference type="NCBI Taxonomy" id="294"/>
    <lineage>
        <taxon>Bacteria</taxon>
        <taxon>Pseudomonadati</taxon>
        <taxon>Pseudomonadota</taxon>
        <taxon>Gammaproteobacteria</taxon>
        <taxon>Pseudomonadales</taxon>
        <taxon>Pseudomonadaceae</taxon>
        <taxon>Pseudomonas</taxon>
    </lineage>
</organism>
<dbReference type="AlphaFoldDB" id="A0A5E7QZR7"/>
<reference evidence="1 2" key="1">
    <citation type="submission" date="2019-09" db="EMBL/GenBank/DDBJ databases">
        <authorList>
            <person name="Chandra G."/>
            <person name="Truman W A."/>
        </authorList>
    </citation>
    <scope>NUCLEOTIDE SEQUENCE [LARGE SCALE GENOMIC DNA]</scope>
    <source>
        <strain evidence="1">PS918</strain>
    </source>
</reference>
<dbReference type="EMBL" id="CABVIY010000001">
    <property type="protein sequence ID" value="VVP67596.1"/>
    <property type="molecule type" value="Genomic_DNA"/>
</dbReference>
<gene>
    <name evidence="1" type="ORF">PS918_00598</name>
</gene>
<protein>
    <submittedName>
        <fullName evidence="1">Uncharacterized protein</fullName>
    </submittedName>
</protein>
<evidence type="ECO:0000313" key="2">
    <source>
        <dbReference type="Proteomes" id="UP000326611"/>
    </source>
</evidence>
<sequence length="197" mass="23608">MRSSRMTVGAAERKGCRLLTQRGPRTFRYLSVYVDRHIRSGNATSQSSRRWMATRPFVNQRLSSLMKFHDPRRVIFGLLAFAAMGSASATQMKTATPVFATEVAAVQSPVQAAGNPWPTLATRAGQQPGPLLAHDDRDWHDDRWHDRRDHWRRDDWRREQWRREQARREAERHRDWERHRDRAMRHRYEDDRRYYRR</sequence>
<dbReference type="Proteomes" id="UP000326611">
    <property type="component" value="Unassembled WGS sequence"/>
</dbReference>
<accession>A0A5E7QZR7</accession>